<dbReference type="InterPro" id="IPR013786">
    <property type="entry name" value="AcylCoA_DH/ox_N"/>
</dbReference>
<evidence type="ECO:0000313" key="9">
    <source>
        <dbReference type="Proteomes" id="UP000317365"/>
    </source>
</evidence>
<dbReference type="InterPro" id="IPR009100">
    <property type="entry name" value="AcylCoA_DH/oxidase_NM_dom_sf"/>
</dbReference>
<dbReference type="PANTHER" id="PTHR43884:SF12">
    <property type="entry name" value="ISOVALERYL-COA DEHYDROGENASE, MITOCHONDRIAL-RELATED"/>
    <property type="match status" value="1"/>
</dbReference>
<accession>A0A515ET18</accession>
<dbReference type="InterPro" id="IPR046373">
    <property type="entry name" value="Acyl-CoA_Oxase/DH_mid-dom_sf"/>
</dbReference>
<keyword evidence="9" id="KW-1185">Reference proteome</keyword>
<dbReference type="InterPro" id="IPR036250">
    <property type="entry name" value="AcylCo_DH-like_C"/>
</dbReference>
<sequence>MPACCKSASRAKVCASWDRRPWAAKTVRMRDSRSFIVSKSSNRERGQKHHGGMRQQAAHNNTIGYNHRRRAAAIYQGFTVTTASTTSPSWAWVKQLQSPQIAAQHAHDVDQQARFPRESLAAFQSEKLLNAPVSVAMGGKGLTMRGQCELVALIAQRCGSSAMVLAMHYSQLACLTRNAQGSAFFTQYLRDMADKQWLLGSMTSEVGTFGDTRSSICAVEREGDQFVLNKEATTGSYCAYADAILVTARRASDAQASDQVLVLVDKHQAQLTHNGVWDTMGMRGTCSPGFSLRSQGGIEQVFPTPYSEIASQSMVPYSHTLWSALWWGLAYSAYDKAATLVRNQARKNPGQVPPAATRLAELMVKVQAMRRHWQGVADEFDALVEQGSDTNTLQEMGWALQFNSLKTAASQAAPAIIQDALLILGIPGFNNQGPLSVSRALRDSLSGALMVSNERIAAKSASMLLVYKDQ</sequence>
<dbReference type="GO" id="GO:0050660">
    <property type="term" value="F:flavin adenine dinucleotide binding"/>
    <property type="evidence" value="ECO:0007669"/>
    <property type="project" value="InterPro"/>
</dbReference>
<keyword evidence="4" id="KW-0274">FAD</keyword>
<dbReference type="GO" id="GO:0003995">
    <property type="term" value="F:acyl-CoA dehydrogenase activity"/>
    <property type="evidence" value="ECO:0007669"/>
    <property type="project" value="TreeGrafter"/>
</dbReference>
<dbReference type="InterPro" id="IPR037069">
    <property type="entry name" value="AcylCoA_DH/ox_N_sf"/>
</dbReference>
<dbReference type="EMBL" id="CP036282">
    <property type="protein sequence ID" value="QDL55815.1"/>
    <property type="molecule type" value="Genomic_DNA"/>
</dbReference>
<dbReference type="InterPro" id="IPR009075">
    <property type="entry name" value="AcylCo_DH/oxidase_C"/>
</dbReference>
<dbReference type="SUPFAM" id="SSF47203">
    <property type="entry name" value="Acyl-CoA dehydrogenase C-terminal domain-like"/>
    <property type="match status" value="1"/>
</dbReference>
<organism evidence="8 9">
    <name type="scientific">Rhodoferax aquaticus</name>
    <dbReference type="NCBI Taxonomy" id="2527691"/>
    <lineage>
        <taxon>Bacteria</taxon>
        <taxon>Pseudomonadati</taxon>
        <taxon>Pseudomonadota</taxon>
        <taxon>Betaproteobacteria</taxon>
        <taxon>Burkholderiales</taxon>
        <taxon>Comamonadaceae</taxon>
        <taxon>Rhodoferax</taxon>
    </lineage>
</organism>
<dbReference type="Gene3D" id="1.20.140.10">
    <property type="entry name" value="Butyryl-CoA Dehydrogenase, subunit A, domain 3"/>
    <property type="match status" value="1"/>
</dbReference>
<dbReference type="PANTHER" id="PTHR43884">
    <property type="entry name" value="ACYL-COA DEHYDROGENASE"/>
    <property type="match status" value="1"/>
</dbReference>
<feature type="region of interest" description="Disordered" evidence="5">
    <location>
        <begin position="37"/>
        <end position="60"/>
    </location>
</feature>
<dbReference type="Proteomes" id="UP000317365">
    <property type="component" value="Chromosome"/>
</dbReference>
<evidence type="ECO:0000256" key="4">
    <source>
        <dbReference type="ARBA" id="ARBA00022827"/>
    </source>
</evidence>
<evidence type="ECO:0000259" key="7">
    <source>
        <dbReference type="Pfam" id="PF02771"/>
    </source>
</evidence>
<gene>
    <name evidence="8" type="ORF">EXZ61_17470</name>
</gene>
<reference evidence="9" key="2">
    <citation type="journal article" date="2020" name="Int. J. Syst. Evol. Microbiol.">
        <title>Genomic insights into a novel species Rhodoferax aquaticus sp. nov., isolated from freshwater.</title>
        <authorList>
            <person name="Li T."/>
            <person name="Zhuo Y."/>
            <person name="Jin C.Z."/>
            <person name="Wu X."/>
            <person name="Ko S.R."/>
            <person name="Jin F.J."/>
            <person name="Ahn C.Y."/>
            <person name="Oh H.M."/>
            <person name="Lee H.G."/>
            <person name="Jin L."/>
        </authorList>
    </citation>
    <scope>NUCLEOTIDE SEQUENCE [LARGE SCALE GENOMIC DNA]</scope>
    <source>
        <strain evidence="9">Gr-4</strain>
    </source>
</reference>
<dbReference type="KEGG" id="rhg:EXZ61_17470"/>
<dbReference type="AlphaFoldDB" id="A0A515ET18"/>
<dbReference type="Pfam" id="PF02771">
    <property type="entry name" value="Acyl-CoA_dh_N"/>
    <property type="match status" value="1"/>
</dbReference>
<feature type="domain" description="Acyl-CoA dehydrogenase/oxidase C-terminal" evidence="6">
    <location>
        <begin position="323"/>
        <end position="446"/>
    </location>
</feature>
<reference evidence="9" key="1">
    <citation type="submission" date="2019-02" db="EMBL/GenBank/DDBJ databases">
        <title>Complete genome sequence of Rhodoferax sp. Gr-4.</title>
        <authorList>
            <person name="Jin L."/>
        </authorList>
    </citation>
    <scope>NUCLEOTIDE SEQUENCE [LARGE SCALE GENOMIC DNA]</scope>
    <source>
        <strain evidence="9">Gr-4</strain>
    </source>
</reference>
<dbReference type="Pfam" id="PF00441">
    <property type="entry name" value="Acyl-CoA_dh_1"/>
    <property type="match status" value="1"/>
</dbReference>
<evidence type="ECO:0000259" key="6">
    <source>
        <dbReference type="Pfam" id="PF00441"/>
    </source>
</evidence>
<dbReference type="Gene3D" id="1.10.540.10">
    <property type="entry name" value="Acyl-CoA dehydrogenase/oxidase, N-terminal domain"/>
    <property type="match status" value="1"/>
</dbReference>
<feature type="domain" description="Acyl-CoA dehydrogenase/oxidase N-terminal" evidence="7">
    <location>
        <begin position="103"/>
        <end position="175"/>
    </location>
</feature>
<comment type="similarity">
    <text evidence="2">Belongs to the acyl-CoA dehydrogenase family.</text>
</comment>
<keyword evidence="3" id="KW-0285">Flavoprotein</keyword>
<dbReference type="Gene3D" id="2.40.110.10">
    <property type="entry name" value="Butyryl-CoA Dehydrogenase, subunit A, domain 2"/>
    <property type="match status" value="1"/>
</dbReference>
<comment type="cofactor">
    <cofactor evidence="1">
        <name>FAD</name>
        <dbReference type="ChEBI" id="CHEBI:57692"/>
    </cofactor>
</comment>
<proteinExistence type="inferred from homology"/>
<evidence type="ECO:0000256" key="1">
    <source>
        <dbReference type="ARBA" id="ARBA00001974"/>
    </source>
</evidence>
<protein>
    <submittedName>
        <fullName evidence="8">Acyl-CoA dehydrogenase</fullName>
    </submittedName>
</protein>
<dbReference type="SUPFAM" id="SSF56645">
    <property type="entry name" value="Acyl-CoA dehydrogenase NM domain-like"/>
    <property type="match status" value="1"/>
</dbReference>
<evidence type="ECO:0000313" key="8">
    <source>
        <dbReference type="EMBL" id="QDL55815.1"/>
    </source>
</evidence>
<evidence type="ECO:0000256" key="2">
    <source>
        <dbReference type="ARBA" id="ARBA00009347"/>
    </source>
</evidence>
<name>A0A515ET18_9BURK</name>
<evidence type="ECO:0000256" key="3">
    <source>
        <dbReference type="ARBA" id="ARBA00022630"/>
    </source>
</evidence>
<evidence type="ECO:0000256" key="5">
    <source>
        <dbReference type="SAM" id="MobiDB-lite"/>
    </source>
</evidence>